<evidence type="ECO:0000313" key="2">
    <source>
        <dbReference type="Proteomes" id="UP000602745"/>
    </source>
</evidence>
<dbReference type="Proteomes" id="UP000602745">
    <property type="component" value="Unassembled WGS sequence"/>
</dbReference>
<dbReference type="AlphaFoldDB" id="A0A8J2YJC8"/>
<gene>
    <name evidence="1" type="ORF">GCM10007276_26210</name>
</gene>
<keyword evidence="2" id="KW-1185">Reference proteome</keyword>
<reference evidence="1" key="1">
    <citation type="journal article" date="2014" name="Int. J. Syst. Evol. Microbiol.">
        <title>Complete genome sequence of Corynebacterium casei LMG S-19264T (=DSM 44701T), isolated from a smear-ripened cheese.</title>
        <authorList>
            <consortium name="US DOE Joint Genome Institute (JGI-PGF)"/>
            <person name="Walter F."/>
            <person name="Albersmeier A."/>
            <person name="Kalinowski J."/>
            <person name="Ruckert C."/>
        </authorList>
    </citation>
    <scope>NUCLEOTIDE SEQUENCE</scope>
    <source>
        <strain evidence="1">CCM 7684</strain>
    </source>
</reference>
<proteinExistence type="predicted"/>
<name>A0A8J2YJC8_9RHOB</name>
<reference evidence="1" key="2">
    <citation type="submission" date="2020-09" db="EMBL/GenBank/DDBJ databases">
        <authorList>
            <person name="Sun Q."/>
            <person name="Sedlacek I."/>
        </authorList>
    </citation>
    <scope>NUCLEOTIDE SEQUENCE</scope>
    <source>
        <strain evidence="1">CCM 7684</strain>
    </source>
</reference>
<dbReference type="EMBL" id="BMCP01000002">
    <property type="protein sequence ID" value="GGE47732.1"/>
    <property type="molecule type" value="Genomic_DNA"/>
</dbReference>
<comment type="caution">
    <text evidence="1">The sequence shown here is derived from an EMBL/GenBank/DDBJ whole genome shotgun (WGS) entry which is preliminary data.</text>
</comment>
<evidence type="ECO:0000313" key="1">
    <source>
        <dbReference type="EMBL" id="GGE47732.1"/>
    </source>
</evidence>
<accession>A0A8J2YJC8</accession>
<dbReference type="RefSeq" id="WP_188410160.1">
    <property type="nucleotide sequence ID" value="NZ_BMCP01000002.1"/>
</dbReference>
<sequence>MFGSRRSSNDLSVQIEDLQSQLDDLLRATGKRAKKSTEPIRSTIVSDMREIYDQIDSILSGVGQLFAIFGRSRRKMGDALHMFEDTVEKNPSKAVLAAIGVGLAIYFLAKDR</sequence>
<protein>
    <recommendedName>
        <fullName evidence="3">DUF883 family protein</fullName>
    </recommendedName>
</protein>
<organism evidence="1 2">
    <name type="scientific">Agaricicola taiwanensis</name>
    <dbReference type="NCBI Taxonomy" id="591372"/>
    <lineage>
        <taxon>Bacteria</taxon>
        <taxon>Pseudomonadati</taxon>
        <taxon>Pseudomonadota</taxon>
        <taxon>Alphaproteobacteria</taxon>
        <taxon>Rhodobacterales</taxon>
        <taxon>Paracoccaceae</taxon>
        <taxon>Agaricicola</taxon>
    </lineage>
</organism>
<evidence type="ECO:0008006" key="3">
    <source>
        <dbReference type="Google" id="ProtNLM"/>
    </source>
</evidence>